<evidence type="ECO:0000313" key="2">
    <source>
        <dbReference type="EMBL" id="KAG2528429.1"/>
    </source>
</evidence>
<dbReference type="PANTHER" id="PTHR13510:SF44">
    <property type="entry name" value="RABENOSYN-5"/>
    <property type="match status" value="1"/>
</dbReference>
<keyword evidence="5" id="KW-1185">Reference proteome</keyword>
<dbReference type="InterPro" id="IPR023393">
    <property type="entry name" value="START-like_dom_sf"/>
</dbReference>
<dbReference type="Proteomes" id="UP000792063">
    <property type="component" value="Unassembled WGS sequence"/>
</dbReference>
<dbReference type="Proteomes" id="UP000785171">
    <property type="component" value="Unassembled WGS sequence"/>
</dbReference>
<sequence>MSSGEPARPRKLSFPLPKNYFGLVEVSAAQKIEYQDLVHRRINAVLGDEQLYAERKANKLPCLPPADWKYMRSYQDLKIYRRRRRRRSLKEVAAEEDFPEAVQSVADGQPSIVATGSIAGTIENLLYGFSSTNYEELRTLVSFQDPGTDAAILRTFELATPEDPLHYFGLKWLYNASAPILVPRDICYVEAMGVERDVNGEKYGYLIIHSVDLPECPPFEPSEANVLRGKLYFSCLFRDVAPGVVDVVVRGIFDTAGALRRFSLPYTNLMPYATAAFVSGLIKAVDCADAKKLTLLARYNSVTGRNRDALNVDEKNPKHGVCAICIKRVGTVQCEKQTRVPWA</sequence>
<dbReference type="Proteomes" id="UP000285883">
    <property type="component" value="Unassembled WGS sequence"/>
</dbReference>
<evidence type="ECO:0000313" key="1">
    <source>
        <dbReference type="EMBL" id="KAG2526920.1"/>
    </source>
</evidence>
<dbReference type="EMBL" id="MBDN02000046">
    <property type="protein sequence ID" value="RLN82780.1"/>
    <property type="molecule type" value="Genomic_DNA"/>
</dbReference>
<evidence type="ECO:0000313" key="3">
    <source>
        <dbReference type="EMBL" id="RLN14123.1"/>
    </source>
</evidence>
<reference evidence="1" key="1">
    <citation type="journal article" date="2015" name="Genom Data">
        <title>Genome sequences of six Phytophthora species associated with forests in New Zealand.</title>
        <authorList>
            <person name="Studholme D.J."/>
            <person name="McDougal R.L."/>
            <person name="Sambles C."/>
            <person name="Hansen E."/>
            <person name="Hardy G."/>
            <person name="Grant M."/>
            <person name="Ganley R.J."/>
            <person name="Williams N.M."/>
        </authorList>
    </citation>
    <scope>NUCLEOTIDE SEQUENCE</scope>
    <source>
        <strain evidence="1">NZFS 2646</strain>
        <strain evidence="2">NZFS 3630</strain>
    </source>
</reference>
<proteinExistence type="predicted"/>
<organism evidence="3 6">
    <name type="scientific">Phytophthora kernoviae</name>
    <dbReference type="NCBI Taxonomy" id="325452"/>
    <lineage>
        <taxon>Eukaryota</taxon>
        <taxon>Sar</taxon>
        <taxon>Stramenopiles</taxon>
        <taxon>Oomycota</taxon>
        <taxon>Peronosporomycetes</taxon>
        <taxon>Peronosporales</taxon>
        <taxon>Peronosporaceae</taxon>
        <taxon>Phytophthora</taxon>
    </lineage>
</organism>
<evidence type="ECO:0008006" key="7">
    <source>
        <dbReference type="Google" id="ProtNLM"/>
    </source>
</evidence>
<comment type="caution">
    <text evidence="3">The sequence shown here is derived from an EMBL/GenBank/DDBJ whole genome shotgun (WGS) entry which is preliminary data.</text>
</comment>
<accession>A0A3R7IHF5</accession>
<name>A0A3R7IHF5_9STRA</name>
<reference evidence="5 6" key="2">
    <citation type="submission" date="2018-07" db="EMBL/GenBank/DDBJ databases">
        <title>Genome sequencing of oomycete isolates from Chile give support for New Zealand origin for Phytophthora kernoviae and make available the first Nothophytophthora sp. genome.</title>
        <authorList>
            <person name="Studholme D.J."/>
            <person name="Sanfuentes E."/>
            <person name="Panda P."/>
            <person name="Hill R."/>
            <person name="Sambles C."/>
            <person name="Grant M."/>
            <person name="Williams N.M."/>
            <person name="Mcdougal R.L."/>
        </authorList>
    </citation>
    <scope>NUCLEOTIDE SEQUENCE [LARGE SCALE GENOMIC DNA]</scope>
    <source>
        <strain evidence="3">Chile2</strain>
        <strain evidence="4">Chile4</strain>
    </source>
</reference>
<evidence type="ECO:0000313" key="6">
    <source>
        <dbReference type="Proteomes" id="UP000285883"/>
    </source>
</evidence>
<dbReference type="EMBL" id="MAYM02001644">
    <property type="protein sequence ID" value="RLN14123.1"/>
    <property type="molecule type" value="Genomic_DNA"/>
</dbReference>
<dbReference type="EMBL" id="JPWU03000061">
    <property type="protein sequence ID" value="KAG2528429.1"/>
    <property type="molecule type" value="Genomic_DNA"/>
</dbReference>
<dbReference type="AlphaFoldDB" id="A0A3R7IHF5"/>
<reference evidence="1" key="3">
    <citation type="submission" date="2020-06" db="EMBL/GenBank/DDBJ databases">
        <authorList>
            <person name="Studholme D.J."/>
        </authorList>
    </citation>
    <scope>NUCLEOTIDE SEQUENCE</scope>
    <source>
        <strain evidence="1">NZFS 2646</strain>
        <strain evidence="2">NZFS 3630</strain>
    </source>
</reference>
<dbReference type="Proteomes" id="UP000285624">
    <property type="component" value="Unassembled WGS sequence"/>
</dbReference>
<gene>
    <name evidence="3" type="ORF">BBI17_002598</name>
    <name evidence="4" type="ORF">BBO99_00002654</name>
    <name evidence="1" type="ORF">JM16_002760</name>
    <name evidence="2" type="ORF">JM18_002628</name>
</gene>
<dbReference type="InterPro" id="IPR052727">
    <property type="entry name" value="Rab4/Rab5_effector"/>
</dbReference>
<dbReference type="Gene3D" id="3.30.530.20">
    <property type="match status" value="1"/>
</dbReference>
<evidence type="ECO:0000313" key="4">
    <source>
        <dbReference type="EMBL" id="RLN82780.1"/>
    </source>
</evidence>
<evidence type="ECO:0000313" key="5">
    <source>
        <dbReference type="Proteomes" id="UP000285624"/>
    </source>
</evidence>
<dbReference type="EMBL" id="JPWV03000063">
    <property type="protein sequence ID" value="KAG2526920.1"/>
    <property type="molecule type" value="Genomic_DNA"/>
</dbReference>
<dbReference type="PANTHER" id="PTHR13510">
    <property type="entry name" value="FYVE-FINGER-CONTAINING RAB5 EFFECTOR PROTEIN RABENOSYN-5-RELATED"/>
    <property type="match status" value="1"/>
</dbReference>
<protein>
    <recommendedName>
        <fullName evidence="7">START domain-containing protein</fullName>
    </recommendedName>
</protein>